<evidence type="ECO:0000256" key="1">
    <source>
        <dbReference type="SAM" id="MobiDB-lite"/>
    </source>
</evidence>
<proteinExistence type="predicted"/>
<evidence type="ECO:0000313" key="3">
    <source>
        <dbReference type="Proteomes" id="UP000037035"/>
    </source>
</evidence>
<comment type="caution">
    <text evidence="2">The sequence shown here is derived from an EMBL/GenBank/DDBJ whole genome shotgun (WGS) entry which is preliminary data.</text>
</comment>
<organism evidence="2 3">
    <name type="scientific">Puccinia sorghi</name>
    <dbReference type="NCBI Taxonomy" id="27349"/>
    <lineage>
        <taxon>Eukaryota</taxon>
        <taxon>Fungi</taxon>
        <taxon>Dikarya</taxon>
        <taxon>Basidiomycota</taxon>
        <taxon>Pucciniomycotina</taxon>
        <taxon>Pucciniomycetes</taxon>
        <taxon>Pucciniales</taxon>
        <taxon>Pucciniaceae</taxon>
        <taxon>Puccinia</taxon>
    </lineage>
</organism>
<feature type="compositionally biased region" description="Basic and acidic residues" evidence="1">
    <location>
        <begin position="43"/>
        <end position="55"/>
    </location>
</feature>
<accession>A0A0L6V0V4</accession>
<name>A0A0L6V0V4_9BASI</name>
<dbReference type="AlphaFoldDB" id="A0A0L6V0V4"/>
<keyword evidence="3" id="KW-1185">Reference proteome</keyword>
<sequence length="117" mass="13019">MLAGPSAIGSDASFDFISPESQNRELRCNKTTSKTQCQRAHHQITEKSANKESLAKNKANKAPPHTWTHNQKANLLEGIAKCISKGLATDNGNNNKIEWSLLMERIKSQFQLSLTIR</sequence>
<evidence type="ECO:0000313" key="2">
    <source>
        <dbReference type="EMBL" id="KNZ54381.1"/>
    </source>
</evidence>
<dbReference type="VEuPathDB" id="FungiDB:VP01_2961g1"/>
<reference evidence="2 3" key="1">
    <citation type="submission" date="2015-08" db="EMBL/GenBank/DDBJ databases">
        <title>Next Generation Sequencing and Analysis of the Genome of Puccinia sorghi L Schw, the Causal Agent of Maize Common Rust.</title>
        <authorList>
            <person name="Rochi L."/>
            <person name="Burguener G."/>
            <person name="Darino M."/>
            <person name="Turjanski A."/>
            <person name="Kreff E."/>
            <person name="Dieguez M.J."/>
            <person name="Sacco F."/>
        </authorList>
    </citation>
    <scope>NUCLEOTIDE SEQUENCE [LARGE SCALE GENOMIC DNA]</scope>
    <source>
        <strain evidence="2 3">RO10H11247</strain>
    </source>
</reference>
<protein>
    <recommendedName>
        <fullName evidence="4">Myb/SANT-like domain-containing protein</fullName>
    </recommendedName>
</protein>
<evidence type="ECO:0008006" key="4">
    <source>
        <dbReference type="Google" id="ProtNLM"/>
    </source>
</evidence>
<dbReference type="Proteomes" id="UP000037035">
    <property type="component" value="Unassembled WGS sequence"/>
</dbReference>
<feature type="region of interest" description="Disordered" evidence="1">
    <location>
        <begin position="30"/>
        <end position="67"/>
    </location>
</feature>
<gene>
    <name evidence="2" type="ORF">VP01_2961g1</name>
</gene>
<dbReference type="EMBL" id="LAVV01007903">
    <property type="protein sequence ID" value="KNZ54381.1"/>
    <property type="molecule type" value="Genomic_DNA"/>
</dbReference>